<name>A0AA39CIJ8_9EURO</name>
<dbReference type="AlphaFoldDB" id="A0AA39CIJ8"/>
<dbReference type="Proteomes" id="UP001172673">
    <property type="component" value="Unassembled WGS sequence"/>
</dbReference>
<keyword evidence="2" id="KW-1185">Reference proteome</keyword>
<reference evidence="1" key="1">
    <citation type="submission" date="2022-10" db="EMBL/GenBank/DDBJ databases">
        <title>Culturing micro-colonial fungi from biological soil crusts in the Mojave desert and describing Neophaeococcomyces mojavensis, and introducing the new genera and species Taxawa tesnikishii.</title>
        <authorList>
            <person name="Kurbessoian T."/>
            <person name="Stajich J.E."/>
        </authorList>
    </citation>
    <scope>NUCLEOTIDE SEQUENCE</scope>
    <source>
        <strain evidence="1">TK_41</strain>
    </source>
</reference>
<comment type="caution">
    <text evidence="1">The sequence shown here is derived from an EMBL/GenBank/DDBJ whole genome shotgun (WGS) entry which is preliminary data.</text>
</comment>
<sequence>MSTNHNTSRPFKIPLEGIYPDDHRTFFMPDEAGKLVPMDVAGLAAMSFISDQGTSTENRTPQTSPPHFLFRSTRACDLLLIDQHSFYPADPPLFLKVDRHGHVKHIGRPASEGLSCFFSGGCEECHERYEIMFELAEGACVELARLLPQWLTALREFKKQYNQLPPDEAQSHCLSRPLASSAPFTAEEINLLPPPWKKFYRSSQHHLLDTYIEKAEHLFINLPDKITTIANRHPSFPVSGTDGRLRPTDWLQDQARQLIGWRQVMLGGYFGLMVVQTRVAHEKSILETSERIDKIADRSDVEHLKTE</sequence>
<organism evidence="1 2">
    <name type="scientific">Cladophialophora chaetospira</name>
    <dbReference type="NCBI Taxonomy" id="386627"/>
    <lineage>
        <taxon>Eukaryota</taxon>
        <taxon>Fungi</taxon>
        <taxon>Dikarya</taxon>
        <taxon>Ascomycota</taxon>
        <taxon>Pezizomycotina</taxon>
        <taxon>Eurotiomycetes</taxon>
        <taxon>Chaetothyriomycetidae</taxon>
        <taxon>Chaetothyriales</taxon>
        <taxon>Herpotrichiellaceae</taxon>
        <taxon>Cladophialophora</taxon>
    </lineage>
</organism>
<proteinExistence type="predicted"/>
<protein>
    <submittedName>
        <fullName evidence="1">Uncharacterized protein</fullName>
    </submittedName>
</protein>
<accession>A0AA39CIJ8</accession>
<evidence type="ECO:0000313" key="2">
    <source>
        <dbReference type="Proteomes" id="UP001172673"/>
    </source>
</evidence>
<gene>
    <name evidence="1" type="ORF">H2200_005702</name>
</gene>
<dbReference type="EMBL" id="JAPDRK010000008">
    <property type="protein sequence ID" value="KAJ9609375.1"/>
    <property type="molecule type" value="Genomic_DNA"/>
</dbReference>
<evidence type="ECO:0000313" key="1">
    <source>
        <dbReference type="EMBL" id="KAJ9609375.1"/>
    </source>
</evidence>